<evidence type="ECO:0000256" key="1">
    <source>
        <dbReference type="SAM" id="MobiDB-lite"/>
    </source>
</evidence>
<feature type="region of interest" description="Disordered" evidence="1">
    <location>
        <begin position="1"/>
        <end position="122"/>
    </location>
</feature>
<sequence>MFGEGHVDIPTTTSMTVPATLDHPKPYAPSVSSTAGYESSVGSPASGRYDVMHELRDATSSPSPLGEFLRDPVVLTTLMGTRKKPRRSASSQREHSRDRESSGRESTGKESRKKSKDSDTSSILTLVLAEEERQAHHLKAILRSTGDRLEFEMRRADQAESRARIAESHAREVALRVAAAETARHQAELDAARAREEIKRYQMQYESAERELRRVETELQKTDRTRKDAEQSAADARDVARRAQQALREHQVREEGREEGRRLEVRRRYNDGREDGFEDGRAEGFEAGHSEGFDEGRAEGYAAGRSDGHSAGRRIGFDEGRKVGLEDGYAEGFEEGRKEERKRALDAFDKFMDSEAGRQSFISVTTDTTRTQRWVEATSRVQEREPEPLPVRVPGSSSEPTLAPPPPEPQPEREPSPQPVRVPSPTPIPVWLHRRLNTTQDGPGDPSSSRTLPRLYA</sequence>
<dbReference type="STRING" id="599839.J4G186"/>
<feature type="compositionally biased region" description="Polar residues" evidence="1">
    <location>
        <begin position="30"/>
        <end position="43"/>
    </location>
</feature>
<feature type="compositionally biased region" description="Basic and acidic residues" evidence="1">
    <location>
        <begin position="92"/>
        <end position="110"/>
    </location>
</feature>
<organism evidence="2 3">
    <name type="scientific">Fibroporia radiculosa</name>
    <dbReference type="NCBI Taxonomy" id="599839"/>
    <lineage>
        <taxon>Eukaryota</taxon>
        <taxon>Fungi</taxon>
        <taxon>Dikarya</taxon>
        <taxon>Basidiomycota</taxon>
        <taxon>Agaricomycotina</taxon>
        <taxon>Agaricomycetes</taxon>
        <taxon>Polyporales</taxon>
        <taxon>Fibroporiaceae</taxon>
        <taxon>Fibroporia</taxon>
    </lineage>
</organism>
<feature type="region of interest" description="Disordered" evidence="1">
    <location>
        <begin position="207"/>
        <end position="315"/>
    </location>
</feature>
<dbReference type="HOGENOM" id="CLU_064109_0_0_1"/>
<dbReference type="Proteomes" id="UP000006352">
    <property type="component" value="Unassembled WGS sequence"/>
</dbReference>
<keyword evidence="3" id="KW-1185">Reference proteome</keyword>
<feature type="compositionally biased region" description="Polar residues" evidence="1">
    <location>
        <begin position="360"/>
        <end position="372"/>
    </location>
</feature>
<dbReference type="OrthoDB" id="3260303at2759"/>
<dbReference type="EMBL" id="HE796953">
    <property type="protein sequence ID" value="CCL99868.1"/>
    <property type="molecule type" value="Genomic_DNA"/>
</dbReference>
<dbReference type="RefSeq" id="XP_012179151.1">
    <property type="nucleotide sequence ID" value="XM_012323761.1"/>
</dbReference>
<dbReference type="GeneID" id="24094779"/>
<name>J4G186_9APHY</name>
<accession>J4G186</accession>
<evidence type="ECO:0000313" key="3">
    <source>
        <dbReference type="Proteomes" id="UP000006352"/>
    </source>
</evidence>
<protein>
    <recommendedName>
        <fullName evidence="4">Essential protein Yae1 N-terminal domain-containing protein</fullName>
    </recommendedName>
</protein>
<reference evidence="2 3" key="1">
    <citation type="journal article" date="2012" name="Appl. Environ. Microbiol.">
        <title>Short-read sequencing for genomic analysis of the brown rot fungus Fibroporia radiculosa.</title>
        <authorList>
            <person name="Tang J.D."/>
            <person name="Perkins A.D."/>
            <person name="Sonstegard T.S."/>
            <person name="Schroeder S.G."/>
            <person name="Burgess S.C."/>
            <person name="Diehl S.V."/>
        </authorList>
    </citation>
    <scope>NUCLEOTIDE SEQUENCE [LARGE SCALE GENOMIC DNA]</scope>
    <source>
        <strain evidence="2 3">TFFH 294</strain>
    </source>
</reference>
<dbReference type="AlphaFoldDB" id="J4G186"/>
<proteinExistence type="predicted"/>
<feature type="compositionally biased region" description="Pro residues" evidence="1">
    <location>
        <begin position="416"/>
        <end position="428"/>
    </location>
</feature>
<feature type="compositionally biased region" description="Polar residues" evidence="1">
    <location>
        <begin position="437"/>
        <end position="451"/>
    </location>
</feature>
<feature type="compositionally biased region" description="Basic and acidic residues" evidence="1">
    <location>
        <begin position="207"/>
        <end position="298"/>
    </location>
</feature>
<dbReference type="InParanoid" id="J4G186"/>
<gene>
    <name evidence="2" type="ORF">FIBRA_01893</name>
</gene>
<evidence type="ECO:0008006" key="4">
    <source>
        <dbReference type="Google" id="ProtNLM"/>
    </source>
</evidence>
<feature type="region of interest" description="Disordered" evidence="1">
    <location>
        <begin position="351"/>
        <end position="457"/>
    </location>
</feature>
<feature type="compositionally biased region" description="Low complexity" evidence="1">
    <location>
        <begin position="390"/>
        <end position="401"/>
    </location>
</feature>
<feature type="compositionally biased region" description="Basic and acidic residues" evidence="1">
    <location>
        <begin position="306"/>
        <end position="315"/>
    </location>
</feature>
<evidence type="ECO:0000313" key="2">
    <source>
        <dbReference type="EMBL" id="CCL99868.1"/>
    </source>
</evidence>